<feature type="compositionally biased region" description="Polar residues" evidence="1">
    <location>
        <begin position="109"/>
        <end position="118"/>
    </location>
</feature>
<gene>
    <name evidence="2" type="ORF">GZ085_04905</name>
</gene>
<dbReference type="Proteomes" id="UP000483432">
    <property type="component" value="Unassembled WGS sequence"/>
</dbReference>
<evidence type="ECO:0000313" key="3">
    <source>
        <dbReference type="Proteomes" id="UP000483432"/>
    </source>
</evidence>
<dbReference type="EMBL" id="JAAFGW010000051">
    <property type="protein sequence ID" value="NDP47728.1"/>
    <property type="molecule type" value="Genomic_DNA"/>
</dbReference>
<reference evidence="2 3" key="1">
    <citation type="submission" date="2019-09" db="EMBL/GenBank/DDBJ databases">
        <title>H2 Metabolism Revealed by Metagenomic Analysis in Subglacial Sediment of East Antarctica.</title>
        <authorList>
            <person name="Yang Z."/>
            <person name="Zhang Y."/>
            <person name="Lv Y."/>
            <person name="Yan W."/>
            <person name="Xiao X."/>
            <person name="Sun B."/>
            <person name="Ma H."/>
        </authorList>
    </citation>
    <scope>NUCLEOTIDE SEQUENCE [LARGE SCALE GENOMIC DNA]</scope>
    <source>
        <strain evidence="2">Bin2_2</strain>
    </source>
</reference>
<evidence type="ECO:0000256" key="1">
    <source>
        <dbReference type="SAM" id="MobiDB-lite"/>
    </source>
</evidence>
<protein>
    <submittedName>
        <fullName evidence="2">Uncharacterized protein</fullName>
    </submittedName>
</protein>
<accession>A0A7C9P8E2</accession>
<sequence>MNTHLTAFDSHHLLGESATHPLARLGVPHKGTPIHYGQKPVWSRMRLALSLLVAPQGDSDPLRAKARVKSYASPGLPPRRFALKDSDPLWAEAHVESYAPDTRPDAPSGASNYGFQVR</sequence>
<name>A0A7C9P8E2_9PROT</name>
<organism evidence="2 3">
    <name type="scientific">Sulfuriferula multivorans</name>
    <dbReference type="NCBI Taxonomy" id="1559896"/>
    <lineage>
        <taxon>Bacteria</taxon>
        <taxon>Pseudomonadati</taxon>
        <taxon>Pseudomonadota</taxon>
        <taxon>Betaproteobacteria</taxon>
        <taxon>Nitrosomonadales</taxon>
        <taxon>Sulfuricellaceae</taxon>
        <taxon>Sulfuriferula</taxon>
    </lineage>
</organism>
<evidence type="ECO:0000313" key="2">
    <source>
        <dbReference type="EMBL" id="NDP47728.1"/>
    </source>
</evidence>
<comment type="caution">
    <text evidence="2">The sequence shown here is derived from an EMBL/GenBank/DDBJ whole genome shotgun (WGS) entry which is preliminary data.</text>
</comment>
<feature type="region of interest" description="Disordered" evidence="1">
    <location>
        <begin position="97"/>
        <end position="118"/>
    </location>
</feature>
<proteinExistence type="predicted"/>
<dbReference type="AlphaFoldDB" id="A0A7C9P8E2"/>